<dbReference type="Pfam" id="PF00239">
    <property type="entry name" value="Resolvase"/>
    <property type="match status" value="1"/>
</dbReference>
<dbReference type="InterPro" id="IPR036162">
    <property type="entry name" value="Resolvase-like_N_sf"/>
</dbReference>
<feature type="non-terminal residue" evidence="2">
    <location>
        <position position="129"/>
    </location>
</feature>
<dbReference type="EMBL" id="AJWZ01002299">
    <property type="protein sequence ID" value="EKC71338.1"/>
    <property type="molecule type" value="Genomic_DNA"/>
</dbReference>
<dbReference type="PANTHER" id="PTHR30461:SF23">
    <property type="entry name" value="DNA RECOMBINASE-RELATED"/>
    <property type="match status" value="1"/>
</dbReference>
<dbReference type="InterPro" id="IPR050639">
    <property type="entry name" value="SSR_resolvase"/>
</dbReference>
<dbReference type="GO" id="GO:0003677">
    <property type="term" value="F:DNA binding"/>
    <property type="evidence" value="ECO:0007669"/>
    <property type="project" value="InterPro"/>
</dbReference>
<dbReference type="GO" id="GO:0000150">
    <property type="term" value="F:DNA strand exchange activity"/>
    <property type="evidence" value="ECO:0007669"/>
    <property type="project" value="InterPro"/>
</dbReference>
<organism evidence="2">
    <name type="scientific">human gut metagenome</name>
    <dbReference type="NCBI Taxonomy" id="408170"/>
    <lineage>
        <taxon>unclassified sequences</taxon>
        <taxon>metagenomes</taxon>
        <taxon>organismal metagenomes</taxon>
    </lineage>
</organism>
<sequence>MSELSKFSPQTRVAIYNRVSTEKKVQMEALDVQVAYTRKLVEDNHLTIVDQYIEPETGTEAEHRLEYQRMIRDIKADRIDLVVVKCSDRLCRDQAEWHNFVKLHLQKKFQLYFYLDDHIYDHERDDIKY</sequence>
<feature type="domain" description="Resolvase/invertase-type recombinase catalytic" evidence="1">
    <location>
        <begin position="12"/>
        <end position="129"/>
    </location>
</feature>
<proteinExistence type="predicted"/>
<dbReference type="AlphaFoldDB" id="K1TNW6"/>
<dbReference type="SMART" id="SM00857">
    <property type="entry name" value="Resolvase"/>
    <property type="match status" value="1"/>
</dbReference>
<dbReference type="PROSITE" id="PS51736">
    <property type="entry name" value="RECOMBINASES_3"/>
    <property type="match status" value="1"/>
</dbReference>
<protein>
    <submittedName>
        <fullName evidence="2">Protein containing Resolvase</fullName>
    </submittedName>
</protein>
<comment type="caution">
    <text evidence="2">The sequence shown here is derived from an EMBL/GenBank/DDBJ whole genome shotgun (WGS) entry which is preliminary data.</text>
</comment>
<dbReference type="SUPFAM" id="SSF53041">
    <property type="entry name" value="Resolvase-like"/>
    <property type="match status" value="1"/>
</dbReference>
<accession>K1TNW6</accession>
<reference evidence="2" key="1">
    <citation type="journal article" date="2013" name="Environ. Microbiol.">
        <title>Microbiota from the distal guts of lean and obese adolescents exhibit partial functional redundancy besides clear differences in community structure.</title>
        <authorList>
            <person name="Ferrer M."/>
            <person name="Ruiz A."/>
            <person name="Lanza F."/>
            <person name="Haange S.B."/>
            <person name="Oberbach A."/>
            <person name="Till H."/>
            <person name="Bargiela R."/>
            <person name="Campoy C."/>
            <person name="Segura M.T."/>
            <person name="Richter M."/>
            <person name="von Bergen M."/>
            <person name="Seifert J."/>
            <person name="Suarez A."/>
        </authorList>
    </citation>
    <scope>NUCLEOTIDE SEQUENCE</scope>
</reference>
<name>K1TNW6_9ZZZZ</name>
<gene>
    <name evidence="2" type="ORF">OBE_03447</name>
</gene>
<dbReference type="Gene3D" id="3.40.50.1390">
    <property type="entry name" value="Resolvase, N-terminal catalytic domain"/>
    <property type="match status" value="1"/>
</dbReference>
<dbReference type="CDD" id="cd00338">
    <property type="entry name" value="Ser_Recombinase"/>
    <property type="match status" value="1"/>
</dbReference>
<evidence type="ECO:0000259" key="1">
    <source>
        <dbReference type="PROSITE" id="PS51736"/>
    </source>
</evidence>
<evidence type="ECO:0000313" key="2">
    <source>
        <dbReference type="EMBL" id="EKC71338.1"/>
    </source>
</evidence>
<dbReference type="PANTHER" id="PTHR30461">
    <property type="entry name" value="DNA-INVERTASE FROM LAMBDOID PROPHAGE"/>
    <property type="match status" value="1"/>
</dbReference>
<dbReference type="InterPro" id="IPR006119">
    <property type="entry name" value="Resolv_N"/>
</dbReference>